<evidence type="ECO:0000256" key="1">
    <source>
        <dbReference type="ARBA" id="ARBA00001971"/>
    </source>
</evidence>
<gene>
    <name evidence="10" type="ORF">MSPICULIGERA_LOCUS19559</name>
</gene>
<evidence type="ECO:0000313" key="11">
    <source>
        <dbReference type="Proteomes" id="UP001177023"/>
    </source>
</evidence>
<dbReference type="PANTHER" id="PTHR24300">
    <property type="entry name" value="CYTOCHROME P450 508A4-RELATED"/>
    <property type="match status" value="1"/>
</dbReference>
<evidence type="ECO:0000256" key="3">
    <source>
        <dbReference type="ARBA" id="ARBA00022723"/>
    </source>
</evidence>
<keyword evidence="6 8" id="KW-0503">Monooxygenase</keyword>
<evidence type="ECO:0000256" key="6">
    <source>
        <dbReference type="ARBA" id="ARBA00023033"/>
    </source>
</evidence>
<dbReference type="Pfam" id="PF00067">
    <property type="entry name" value="p450"/>
    <property type="match status" value="1"/>
</dbReference>
<evidence type="ECO:0000256" key="8">
    <source>
        <dbReference type="RuleBase" id="RU000461"/>
    </source>
</evidence>
<keyword evidence="7 8" id="KW-0349">Heme</keyword>
<feature type="transmembrane region" description="Helical" evidence="9">
    <location>
        <begin position="31"/>
        <end position="49"/>
    </location>
</feature>
<evidence type="ECO:0000256" key="2">
    <source>
        <dbReference type="ARBA" id="ARBA00010617"/>
    </source>
</evidence>
<dbReference type="GO" id="GO:0005737">
    <property type="term" value="C:cytoplasm"/>
    <property type="evidence" value="ECO:0007669"/>
    <property type="project" value="TreeGrafter"/>
</dbReference>
<dbReference type="InterPro" id="IPR002401">
    <property type="entry name" value="Cyt_P450_E_grp-I"/>
</dbReference>
<evidence type="ECO:0000256" key="9">
    <source>
        <dbReference type="SAM" id="Phobius"/>
    </source>
</evidence>
<dbReference type="PRINTS" id="PR00463">
    <property type="entry name" value="EP450I"/>
</dbReference>
<keyword evidence="9" id="KW-0472">Membrane</keyword>
<keyword evidence="3 7" id="KW-0479">Metal-binding</keyword>
<dbReference type="InterPro" id="IPR036396">
    <property type="entry name" value="Cyt_P450_sf"/>
</dbReference>
<dbReference type="PANTHER" id="PTHR24300:SF414">
    <property type="entry name" value="CYTOCHROME P450 FAMILY"/>
    <property type="match status" value="1"/>
</dbReference>
<feature type="non-terminal residue" evidence="10">
    <location>
        <position position="1"/>
    </location>
</feature>
<sequence length="523" mass="60164">MRVDRRGLLLGIGFVLGLVGLKLLLQLKNHPFLLTILLVLPFLIHELYWKRRNLPPGPTPWLTVGNMVSLATANFDEIMAHWRRKYGGIYTVWIGPFPLVMVNEVHTMKKYFVQHGELFSNRWRNFATDSFMGGANGVIQIDGEKWREQRRFSLHVLRDFGVGQQLMEKKILSEVRQLTAYLRGREEVDLCTPLAICVGNIINDMLFGVTFPQGSSEMKRLHSLLDAQSRLVVHPLMGLYLAFPFTSKMPLLDGPWKELIRHRDALWEFLGRQVNDHVALFEQGHSVDDFTFAYLEEIERRKQSGDPGHFDLWQLQMLLLDLFFAGMETTVTTLKWAFLLVVHKPEVMRRIQAELDGLNVEEIGLADRSRASYTQAAVCEIQRIANILPINLLRTVSEDVRIDGYFYPKGTMVIPQIATMLNDETVFEDPSDFRPERFLDEEGKLKRVEQFMPFSLGKRQCLGESLARAELFLIFANVLKQFDVCPVPGENYSRQRTLGLTVSPQKYAVRLAPRKLDANMNIV</sequence>
<dbReference type="InterPro" id="IPR050182">
    <property type="entry name" value="Cytochrome_P450_fam2"/>
</dbReference>
<dbReference type="InterPro" id="IPR017972">
    <property type="entry name" value="Cyt_P450_CS"/>
</dbReference>
<evidence type="ECO:0000313" key="10">
    <source>
        <dbReference type="EMBL" id="CAJ0581398.1"/>
    </source>
</evidence>
<dbReference type="AlphaFoldDB" id="A0AA36D5C9"/>
<dbReference type="GO" id="GO:0020037">
    <property type="term" value="F:heme binding"/>
    <property type="evidence" value="ECO:0007669"/>
    <property type="project" value="InterPro"/>
</dbReference>
<dbReference type="Gene3D" id="1.10.630.10">
    <property type="entry name" value="Cytochrome P450"/>
    <property type="match status" value="1"/>
</dbReference>
<comment type="cofactor">
    <cofactor evidence="1 7">
        <name>heme</name>
        <dbReference type="ChEBI" id="CHEBI:30413"/>
    </cofactor>
</comment>
<comment type="caution">
    <text evidence="10">The sequence shown here is derived from an EMBL/GenBank/DDBJ whole genome shotgun (WGS) entry which is preliminary data.</text>
</comment>
<proteinExistence type="inferred from homology"/>
<dbReference type="PROSITE" id="PS00086">
    <property type="entry name" value="CYTOCHROME_P450"/>
    <property type="match status" value="1"/>
</dbReference>
<keyword evidence="9" id="KW-0812">Transmembrane</keyword>
<keyword evidence="9" id="KW-1133">Transmembrane helix</keyword>
<evidence type="ECO:0008006" key="12">
    <source>
        <dbReference type="Google" id="ProtNLM"/>
    </source>
</evidence>
<comment type="similarity">
    <text evidence="2 8">Belongs to the cytochrome P450 family.</text>
</comment>
<feature type="transmembrane region" description="Helical" evidence="9">
    <location>
        <begin position="7"/>
        <end position="25"/>
    </location>
</feature>
<reference evidence="10" key="1">
    <citation type="submission" date="2023-06" db="EMBL/GenBank/DDBJ databases">
        <authorList>
            <person name="Delattre M."/>
        </authorList>
    </citation>
    <scope>NUCLEOTIDE SEQUENCE</scope>
    <source>
        <strain evidence="10">AF72</strain>
    </source>
</reference>
<dbReference type="GO" id="GO:0005506">
    <property type="term" value="F:iron ion binding"/>
    <property type="evidence" value="ECO:0007669"/>
    <property type="project" value="InterPro"/>
</dbReference>
<dbReference type="GO" id="GO:0016712">
    <property type="term" value="F:oxidoreductase activity, acting on paired donors, with incorporation or reduction of molecular oxygen, reduced flavin or flavoprotein as one donor, and incorporation of one atom of oxygen"/>
    <property type="evidence" value="ECO:0007669"/>
    <property type="project" value="TreeGrafter"/>
</dbReference>
<dbReference type="InterPro" id="IPR001128">
    <property type="entry name" value="Cyt_P450"/>
</dbReference>
<dbReference type="PRINTS" id="PR00385">
    <property type="entry name" value="P450"/>
</dbReference>
<keyword evidence="4 8" id="KW-0560">Oxidoreductase</keyword>
<keyword evidence="11" id="KW-1185">Reference proteome</keyword>
<accession>A0AA36D5C9</accession>
<evidence type="ECO:0000256" key="5">
    <source>
        <dbReference type="ARBA" id="ARBA00023004"/>
    </source>
</evidence>
<dbReference type="GO" id="GO:0006805">
    <property type="term" value="P:xenobiotic metabolic process"/>
    <property type="evidence" value="ECO:0007669"/>
    <property type="project" value="TreeGrafter"/>
</dbReference>
<evidence type="ECO:0000256" key="4">
    <source>
        <dbReference type="ARBA" id="ARBA00023002"/>
    </source>
</evidence>
<protein>
    <recommendedName>
        <fullName evidence="12">Cytochrome P450</fullName>
    </recommendedName>
</protein>
<feature type="binding site" description="axial binding residue" evidence="7">
    <location>
        <position position="461"/>
    </location>
    <ligand>
        <name>heme</name>
        <dbReference type="ChEBI" id="CHEBI:30413"/>
    </ligand>
    <ligandPart>
        <name>Fe</name>
        <dbReference type="ChEBI" id="CHEBI:18248"/>
    </ligandPart>
</feature>
<dbReference type="GO" id="GO:0006082">
    <property type="term" value="P:organic acid metabolic process"/>
    <property type="evidence" value="ECO:0007669"/>
    <property type="project" value="TreeGrafter"/>
</dbReference>
<dbReference type="SUPFAM" id="SSF48264">
    <property type="entry name" value="Cytochrome P450"/>
    <property type="match status" value="1"/>
</dbReference>
<name>A0AA36D5C9_9BILA</name>
<organism evidence="10 11">
    <name type="scientific">Mesorhabditis spiculigera</name>
    <dbReference type="NCBI Taxonomy" id="96644"/>
    <lineage>
        <taxon>Eukaryota</taxon>
        <taxon>Metazoa</taxon>
        <taxon>Ecdysozoa</taxon>
        <taxon>Nematoda</taxon>
        <taxon>Chromadorea</taxon>
        <taxon>Rhabditida</taxon>
        <taxon>Rhabditina</taxon>
        <taxon>Rhabditomorpha</taxon>
        <taxon>Rhabditoidea</taxon>
        <taxon>Rhabditidae</taxon>
        <taxon>Mesorhabditinae</taxon>
        <taxon>Mesorhabditis</taxon>
    </lineage>
</organism>
<keyword evidence="5 7" id="KW-0408">Iron</keyword>
<dbReference type="CDD" id="cd20617">
    <property type="entry name" value="CYP1_2-like"/>
    <property type="match status" value="1"/>
</dbReference>
<dbReference type="EMBL" id="CATQJA010002663">
    <property type="protein sequence ID" value="CAJ0581398.1"/>
    <property type="molecule type" value="Genomic_DNA"/>
</dbReference>
<evidence type="ECO:0000256" key="7">
    <source>
        <dbReference type="PIRSR" id="PIRSR602401-1"/>
    </source>
</evidence>
<dbReference type="FunFam" id="1.10.630.10:FF:000036">
    <property type="entry name" value="CYtochrome P450 family"/>
    <property type="match status" value="1"/>
</dbReference>
<dbReference type="Proteomes" id="UP001177023">
    <property type="component" value="Unassembled WGS sequence"/>
</dbReference>